<sequence length="192" mass="20837">MNLAVWAERNGVAWVSAYRWFHSGRLPVPAQRVGRLILVNDAAAETSRRGRTAVYARVLSADQRADLDRQVARVTAWATAEQIPVDKVVTKVGSALNGHCRRFLALLGDPAVTRIVVEHRDRFCRFGSGYVEAALAAQGRELVVVDSAEVDADLVRDMAEILTSMCARLYGKCAAANRTNKAITAASDGEAA</sequence>
<organism evidence="2 3">
    <name type="scientific">Mycolicibacterium sphagni</name>
    <dbReference type="NCBI Taxonomy" id="1786"/>
    <lineage>
        <taxon>Bacteria</taxon>
        <taxon>Bacillati</taxon>
        <taxon>Actinomycetota</taxon>
        <taxon>Actinomycetes</taxon>
        <taxon>Mycobacteriales</taxon>
        <taxon>Mycobacteriaceae</taxon>
        <taxon>Mycolicibacterium</taxon>
    </lineage>
</organism>
<dbReference type="InterPro" id="IPR048046">
    <property type="entry name" value="Transpos_IS607"/>
</dbReference>
<dbReference type="SMART" id="SM00857">
    <property type="entry name" value="Resolvase"/>
    <property type="match status" value="1"/>
</dbReference>
<keyword evidence="3" id="KW-1185">Reference proteome</keyword>
<evidence type="ECO:0000313" key="3">
    <source>
        <dbReference type="Proteomes" id="UP000708347"/>
    </source>
</evidence>
<feature type="domain" description="Resolvase/invertase-type recombinase catalytic" evidence="1">
    <location>
        <begin position="51"/>
        <end position="190"/>
    </location>
</feature>
<proteinExistence type="predicted"/>
<dbReference type="SUPFAM" id="SSF53041">
    <property type="entry name" value="Resolvase-like"/>
    <property type="match status" value="1"/>
</dbReference>
<gene>
    <name evidence="2" type="ORF">FEG63_00630</name>
</gene>
<dbReference type="Pfam" id="PF00239">
    <property type="entry name" value="Resolvase"/>
    <property type="match status" value="1"/>
</dbReference>
<name>A0ABX2JMV7_9MYCO</name>
<dbReference type="InterPro" id="IPR036162">
    <property type="entry name" value="Resolvase-like_N_sf"/>
</dbReference>
<comment type="caution">
    <text evidence="2">The sequence shown here is derived from an EMBL/GenBank/DDBJ whole genome shotgun (WGS) entry which is preliminary data.</text>
</comment>
<dbReference type="PROSITE" id="PS51736">
    <property type="entry name" value="RECOMBINASES_3"/>
    <property type="match status" value="1"/>
</dbReference>
<protein>
    <submittedName>
        <fullName evidence="2">IS607 family transposase</fullName>
    </submittedName>
</protein>
<evidence type="ECO:0000313" key="2">
    <source>
        <dbReference type="EMBL" id="NTY58054.1"/>
    </source>
</evidence>
<dbReference type="NCBIfam" id="NF033518">
    <property type="entry name" value="transpos_IS607"/>
    <property type="match status" value="1"/>
</dbReference>
<dbReference type="InterPro" id="IPR051491">
    <property type="entry name" value="Recombinase/Transposase-rel"/>
</dbReference>
<evidence type="ECO:0000259" key="1">
    <source>
        <dbReference type="PROSITE" id="PS51736"/>
    </source>
</evidence>
<dbReference type="RefSeq" id="WP_174396152.1">
    <property type="nucleotide sequence ID" value="NZ_VBSB01000001.1"/>
</dbReference>
<reference evidence="2 3" key="1">
    <citation type="submission" date="2019-05" db="EMBL/GenBank/DDBJ databases">
        <title>Mycolicibacterium sphagni ENV482 genome assembly.</title>
        <authorList>
            <person name="Chen W."/>
            <person name="Faulkner N.W."/>
            <person name="Hyman M.R."/>
        </authorList>
    </citation>
    <scope>NUCLEOTIDE SEQUENCE [LARGE SCALE GENOMIC DNA]</scope>
    <source>
        <strain evidence="2 3">ENV482</strain>
    </source>
</reference>
<dbReference type="PANTHER" id="PTHR36172:SF1">
    <property type="entry name" value="RESOLVASE-RELATED"/>
    <property type="match status" value="1"/>
</dbReference>
<accession>A0ABX2JMV7</accession>
<dbReference type="EMBL" id="VBSB01000001">
    <property type="protein sequence ID" value="NTY58054.1"/>
    <property type="molecule type" value="Genomic_DNA"/>
</dbReference>
<dbReference type="PANTHER" id="PTHR36172">
    <property type="match status" value="1"/>
</dbReference>
<dbReference type="Proteomes" id="UP000708347">
    <property type="component" value="Unassembled WGS sequence"/>
</dbReference>
<dbReference type="InterPro" id="IPR006119">
    <property type="entry name" value="Resolv_N"/>
</dbReference>
<dbReference type="Gene3D" id="1.10.287.2170">
    <property type="match status" value="1"/>
</dbReference>
<dbReference type="Gene3D" id="3.40.50.1390">
    <property type="entry name" value="Resolvase, N-terminal catalytic domain"/>
    <property type="match status" value="1"/>
</dbReference>